<keyword evidence="3 6" id="KW-1133">Transmembrane helix</keyword>
<dbReference type="GO" id="GO:0016020">
    <property type="term" value="C:membrane"/>
    <property type="evidence" value="ECO:0007669"/>
    <property type="project" value="UniProtKB-SubCell"/>
</dbReference>
<dbReference type="AlphaFoldDB" id="C3Y7B9"/>
<evidence type="ECO:0000256" key="6">
    <source>
        <dbReference type="SAM" id="Phobius"/>
    </source>
</evidence>
<name>C3Y7B9_BRAFL</name>
<dbReference type="InterPro" id="IPR006201">
    <property type="entry name" value="Neur_channel"/>
</dbReference>
<feature type="coiled-coil region" evidence="5">
    <location>
        <begin position="225"/>
        <end position="252"/>
    </location>
</feature>
<dbReference type="InterPro" id="IPR036734">
    <property type="entry name" value="Neur_chan_lig-bd_sf"/>
</dbReference>
<reference evidence="8" key="1">
    <citation type="journal article" date="2008" name="Nature">
        <title>The amphioxus genome and the evolution of the chordate karyotype.</title>
        <authorList>
            <consortium name="US DOE Joint Genome Institute (JGI-PGF)"/>
            <person name="Putnam N.H."/>
            <person name="Butts T."/>
            <person name="Ferrier D.E.K."/>
            <person name="Furlong R.F."/>
            <person name="Hellsten U."/>
            <person name="Kawashima T."/>
            <person name="Robinson-Rechavi M."/>
            <person name="Shoguchi E."/>
            <person name="Terry A."/>
            <person name="Yu J.-K."/>
            <person name="Benito-Gutierrez E.L."/>
            <person name="Dubchak I."/>
            <person name="Garcia-Fernandez J."/>
            <person name="Gibson-Brown J.J."/>
            <person name="Grigoriev I.V."/>
            <person name="Horton A.C."/>
            <person name="de Jong P.J."/>
            <person name="Jurka J."/>
            <person name="Kapitonov V.V."/>
            <person name="Kohara Y."/>
            <person name="Kuroki Y."/>
            <person name="Lindquist E."/>
            <person name="Lucas S."/>
            <person name="Osoegawa K."/>
            <person name="Pennacchio L.A."/>
            <person name="Salamov A.A."/>
            <person name="Satou Y."/>
            <person name="Sauka-Spengler T."/>
            <person name="Schmutz J."/>
            <person name="Shin-I T."/>
            <person name="Toyoda A."/>
            <person name="Bronner-Fraser M."/>
            <person name="Fujiyama A."/>
            <person name="Holland L.Z."/>
            <person name="Holland P.W.H."/>
            <person name="Satoh N."/>
            <person name="Rokhsar D.S."/>
        </authorList>
    </citation>
    <scope>NUCLEOTIDE SEQUENCE [LARGE SCALE GENOMIC DNA]</scope>
    <source>
        <strain evidence="8">S238N-H82</strain>
        <tissue evidence="8">Testes</tissue>
    </source>
</reference>
<feature type="transmembrane region" description="Helical" evidence="6">
    <location>
        <begin position="557"/>
        <end position="577"/>
    </location>
</feature>
<dbReference type="EMBL" id="GG666489">
    <property type="protein sequence ID" value="EEN63747.1"/>
    <property type="molecule type" value="Genomic_DNA"/>
</dbReference>
<dbReference type="Gene3D" id="1.20.58.390">
    <property type="entry name" value="Neurotransmitter-gated ion-channel transmembrane domain"/>
    <property type="match status" value="2"/>
</dbReference>
<dbReference type="Gene3D" id="2.70.170.10">
    <property type="entry name" value="Neurotransmitter-gated ion-channel ligand-binding domain"/>
    <property type="match status" value="1"/>
</dbReference>
<keyword evidence="5" id="KW-0175">Coiled coil</keyword>
<dbReference type="STRING" id="7739.C3Y7B9"/>
<evidence type="ECO:0000256" key="4">
    <source>
        <dbReference type="ARBA" id="ARBA00023136"/>
    </source>
</evidence>
<dbReference type="FunFam" id="2.70.170.10:FF:000053">
    <property type="entry name" value="Predicted protein"/>
    <property type="match status" value="1"/>
</dbReference>
<evidence type="ECO:0000256" key="1">
    <source>
        <dbReference type="ARBA" id="ARBA00004141"/>
    </source>
</evidence>
<dbReference type="SUPFAM" id="SSF90112">
    <property type="entry name" value="Neurotransmitter-gated ion-channel transmembrane pore"/>
    <property type="match status" value="2"/>
</dbReference>
<keyword evidence="4 6" id="KW-0472">Membrane</keyword>
<dbReference type="SUPFAM" id="SSF63712">
    <property type="entry name" value="Nicotinic receptor ligand binding domain-like"/>
    <property type="match status" value="1"/>
</dbReference>
<dbReference type="InterPro" id="IPR036719">
    <property type="entry name" value="Neuro-gated_channel_TM_sf"/>
</dbReference>
<feature type="transmembrane region" description="Helical" evidence="6">
    <location>
        <begin position="464"/>
        <end position="484"/>
    </location>
</feature>
<dbReference type="GO" id="GO:0005230">
    <property type="term" value="F:extracellular ligand-gated monoatomic ion channel activity"/>
    <property type="evidence" value="ECO:0007669"/>
    <property type="project" value="InterPro"/>
</dbReference>
<gene>
    <name evidence="8" type="ORF">BRAFLDRAFT_123252</name>
</gene>
<dbReference type="PANTHER" id="PTHR18945">
    <property type="entry name" value="NEUROTRANSMITTER GATED ION CHANNEL"/>
    <property type="match status" value="1"/>
</dbReference>
<organism>
    <name type="scientific">Branchiostoma floridae</name>
    <name type="common">Florida lancelet</name>
    <name type="synonym">Amphioxus</name>
    <dbReference type="NCBI Taxonomy" id="7739"/>
    <lineage>
        <taxon>Eukaryota</taxon>
        <taxon>Metazoa</taxon>
        <taxon>Chordata</taxon>
        <taxon>Cephalochordata</taxon>
        <taxon>Leptocardii</taxon>
        <taxon>Amphioxiformes</taxon>
        <taxon>Branchiostomatidae</taxon>
        <taxon>Branchiostoma</taxon>
    </lineage>
</organism>
<feature type="transmembrane region" description="Helical" evidence="6">
    <location>
        <begin position="163"/>
        <end position="183"/>
    </location>
</feature>
<sequence length="683" mass="79266">MADSDSEGLEVKLDVIVAEVKHINSYLESSSGQKWFSRKPEKVRVLITPTLFSLRDVDTVKQEFSAELWFEIFYKDPNLKGIKNRDKLTIQLMSGWPLRKVELRKNYGSIDNISDDDFADADQWKVNEYLECTHDTKRNGQSKTFGEYPLYNITAHVQRKTIFYMWNTVLILFVIMGLSFTVFSIPAEEHKDRLGITFTLLVTTVAFKLVVSQYLPTVSYLTLLRNKNDSELQKIEEKFKGLKEKIDKAYKEHDKNSKKPGTTRSNLIIKGFADDEVQEVRVLITPTLFSLRDVDTVKQEFSAELWFEIFYKDPNLKGIKNRDEVDWDNQWDPRIEIRNTVTVEKNVTQQNLIEVVGEDVPIVHEFRKVRATFKADMNLADFPVDHQKLTIQLMSGWSTKRVELRKNYGSIDNISDDDFADDDQWKVIKYLECNPGEKGNKQSKTFGKYPLYNITAHVQRKTTFYMWNTVLVLFVIMGLSFTVFSIPPEEHKDRLGITFTLLLTTVAFKLVVSQYLPTVSYLTLLDKYVLGCIIFQCCVAVENTLASVFWDKKSARMFDRVCGSILAVVFVLAHLIFGKMIRLKRIKNDSELLEIEYKFKRLKGKIEEAYKEREKYKGQPGDTKSNLIIKGFTDDEVQEAKKHHINKLLAEAIVQIVVKKRPVLKIETNAVLHCILPYEELEF</sequence>
<dbReference type="InParanoid" id="C3Y7B9"/>
<dbReference type="FunFam" id="1.20.58.390:FF:000100">
    <property type="entry name" value="Predicted protein"/>
    <property type="match status" value="1"/>
</dbReference>
<evidence type="ECO:0000313" key="8">
    <source>
        <dbReference type="EMBL" id="EEN63747.1"/>
    </source>
</evidence>
<evidence type="ECO:0000259" key="7">
    <source>
        <dbReference type="Pfam" id="PF02931"/>
    </source>
</evidence>
<dbReference type="eggNOG" id="KOG3643">
    <property type="taxonomic scope" value="Eukaryota"/>
</dbReference>
<evidence type="ECO:0000256" key="2">
    <source>
        <dbReference type="ARBA" id="ARBA00022692"/>
    </source>
</evidence>
<proteinExistence type="predicted"/>
<keyword evidence="2 6" id="KW-0812">Transmembrane</keyword>
<evidence type="ECO:0000256" key="5">
    <source>
        <dbReference type="SAM" id="Coils"/>
    </source>
</evidence>
<feature type="transmembrane region" description="Helical" evidence="6">
    <location>
        <begin position="528"/>
        <end position="550"/>
    </location>
</feature>
<protein>
    <recommendedName>
        <fullName evidence="7">Neurotransmitter-gated ion-channel ligand-binding domain-containing protein</fullName>
    </recommendedName>
</protein>
<dbReference type="Pfam" id="PF02931">
    <property type="entry name" value="Neur_chan_LBD"/>
    <property type="match status" value="1"/>
</dbReference>
<comment type="subcellular location">
    <subcellularLocation>
        <location evidence="1">Membrane</location>
        <topology evidence="1">Multi-pass membrane protein</topology>
    </subcellularLocation>
</comment>
<feature type="domain" description="Neurotransmitter-gated ion-channel ligand-binding" evidence="7">
    <location>
        <begin position="277"/>
        <end position="461"/>
    </location>
</feature>
<feature type="transmembrane region" description="Helical" evidence="6">
    <location>
        <begin position="496"/>
        <end position="516"/>
    </location>
</feature>
<accession>C3Y7B9</accession>
<dbReference type="FunFam" id="1.20.58.390:FF:000229">
    <property type="entry name" value="Uncharacterized protein"/>
    <property type="match status" value="1"/>
</dbReference>
<dbReference type="InterPro" id="IPR038050">
    <property type="entry name" value="Neuro_actylchol_rec"/>
</dbReference>
<feature type="transmembrane region" description="Helical" evidence="6">
    <location>
        <begin position="195"/>
        <end position="215"/>
    </location>
</feature>
<evidence type="ECO:0000256" key="3">
    <source>
        <dbReference type="ARBA" id="ARBA00022989"/>
    </source>
</evidence>
<dbReference type="InterPro" id="IPR006202">
    <property type="entry name" value="Neur_chan_lig-bd"/>
</dbReference>
<dbReference type="GO" id="GO:0004888">
    <property type="term" value="F:transmembrane signaling receptor activity"/>
    <property type="evidence" value="ECO:0007669"/>
    <property type="project" value="InterPro"/>
</dbReference>